<feature type="compositionally biased region" description="Polar residues" evidence="1">
    <location>
        <begin position="34"/>
        <end position="50"/>
    </location>
</feature>
<dbReference type="EMBL" id="JAVYJV010000017">
    <property type="protein sequence ID" value="KAK4349366.1"/>
    <property type="molecule type" value="Genomic_DNA"/>
</dbReference>
<name>A0AAE1RCL6_9SOLA</name>
<organism evidence="2 3">
    <name type="scientific">Anisodus tanguticus</name>
    <dbReference type="NCBI Taxonomy" id="243964"/>
    <lineage>
        <taxon>Eukaryota</taxon>
        <taxon>Viridiplantae</taxon>
        <taxon>Streptophyta</taxon>
        <taxon>Embryophyta</taxon>
        <taxon>Tracheophyta</taxon>
        <taxon>Spermatophyta</taxon>
        <taxon>Magnoliopsida</taxon>
        <taxon>eudicotyledons</taxon>
        <taxon>Gunneridae</taxon>
        <taxon>Pentapetalae</taxon>
        <taxon>asterids</taxon>
        <taxon>lamiids</taxon>
        <taxon>Solanales</taxon>
        <taxon>Solanaceae</taxon>
        <taxon>Solanoideae</taxon>
        <taxon>Hyoscyameae</taxon>
        <taxon>Anisodus</taxon>
    </lineage>
</organism>
<proteinExistence type="predicted"/>
<dbReference type="AlphaFoldDB" id="A0AAE1RCL6"/>
<sequence>MKDEALLEKLRKSSMETQHEKEMLQKQVVHGSQVGASGSVNEPVSQQVKQVSPRRTEHRVHFRKDKIWKRLTAEGRKFLPLGLYISNILRIFPDIIRDLQLNRIMPRIPKIEKSVAIDPLFTPPPPPPSLPLIKSTDLVHSPCASDNHQNHSRHVPDKPALPTPVRSLLAPCTHLPAHMLPLAR</sequence>
<keyword evidence="3" id="KW-1185">Reference proteome</keyword>
<evidence type="ECO:0000313" key="2">
    <source>
        <dbReference type="EMBL" id="KAK4349366.1"/>
    </source>
</evidence>
<gene>
    <name evidence="2" type="ORF">RND71_032121</name>
</gene>
<evidence type="ECO:0000256" key="1">
    <source>
        <dbReference type="SAM" id="MobiDB-lite"/>
    </source>
</evidence>
<reference evidence="2" key="1">
    <citation type="submission" date="2023-12" db="EMBL/GenBank/DDBJ databases">
        <title>Genome assembly of Anisodus tanguticus.</title>
        <authorList>
            <person name="Wang Y.-J."/>
        </authorList>
    </citation>
    <scope>NUCLEOTIDE SEQUENCE</scope>
    <source>
        <strain evidence="2">KB-2021</strain>
        <tissue evidence="2">Leaf</tissue>
    </source>
</reference>
<accession>A0AAE1RCL6</accession>
<protein>
    <submittedName>
        <fullName evidence="2">Uncharacterized protein</fullName>
    </submittedName>
</protein>
<dbReference type="Proteomes" id="UP001291623">
    <property type="component" value="Unassembled WGS sequence"/>
</dbReference>
<evidence type="ECO:0000313" key="3">
    <source>
        <dbReference type="Proteomes" id="UP001291623"/>
    </source>
</evidence>
<comment type="caution">
    <text evidence="2">The sequence shown here is derived from an EMBL/GenBank/DDBJ whole genome shotgun (WGS) entry which is preliminary data.</text>
</comment>
<feature type="region of interest" description="Disordered" evidence="1">
    <location>
        <begin position="1"/>
        <end position="56"/>
    </location>
</feature>
<feature type="compositionally biased region" description="Basic and acidic residues" evidence="1">
    <location>
        <begin position="1"/>
        <end position="24"/>
    </location>
</feature>